<dbReference type="EMBL" id="CP120682">
    <property type="protein sequence ID" value="WKN36096.1"/>
    <property type="molecule type" value="Genomic_DNA"/>
</dbReference>
<evidence type="ECO:0000256" key="2">
    <source>
        <dbReference type="ARBA" id="ARBA00022516"/>
    </source>
</evidence>
<dbReference type="NCBIfam" id="TIGR00147">
    <property type="entry name" value="YegS/Rv2252/BmrU family lipid kinase"/>
    <property type="match status" value="1"/>
</dbReference>
<gene>
    <name evidence="13" type="ORF">K4G66_27395</name>
</gene>
<protein>
    <submittedName>
        <fullName evidence="13">Diacylglycerol kinase family lipid kinase</fullName>
    </submittedName>
</protein>
<keyword evidence="9" id="KW-0443">Lipid metabolism</keyword>
<evidence type="ECO:0000256" key="9">
    <source>
        <dbReference type="ARBA" id="ARBA00023098"/>
    </source>
</evidence>
<dbReference type="Gene3D" id="3.40.50.10330">
    <property type="entry name" value="Probable inorganic polyphosphate/atp-NAD kinase, domain 1"/>
    <property type="match status" value="1"/>
</dbReference>
<evidence type="ECO:0000256" key="4">
    <source>
        <dbReference type="ARBA" id="ARBA00022723"/>
    </source>
</evidence>
<dbReference type="GO" id="GO:0008654">
    <property type="term" value="P:phospholipid biosynthetic process"/>
    <property type="evidence" value="ECO:0007669"/>
    <property type="project" value="UniProtKB-KW"/>
</dbReference>
<name>A0AA49GLS7_9BACT</name>
<evidence type="ECO:0000256" key="11">
    <source>
        <dbReference type="ARBA" id="ARBA00023264"/>
    </source>
</evidence>
<dbReference type="Pfam" id="PF00781">
    <property type="entry name" value="DAGK_cat"/>
    <property type="match status" value="1"/>
</dbReference>
<evidence type="ECO:0000256" key="6">
    <source>
        <dbReference type="ARBA" id="ARBA00022777"/>
    </source>
</evidence>
<keyword evidence="7" id="KW-0067">ATP-binding</keyword>
<keyword evidence="5" id="KW-0547">Nucleotide-binding</keyword>
<keyword evidence="10" id="KW-0594">Phospholipid biosynthesis</keyword>
<dbReference type="InterPro" id="IPR045540">
    <property type="entry name" value="YegS/DAGK_C"/>
</dbReference>
<evidence type="ECO:0000256" key="10">
    <source>
        <dbReference type="ARBA" id="ARBA00023209"/>
    </source>
</evidence>
<accession>A0AA49GLS7</accession>
<dbReference type="PROSITE" id="PS50146">
    <property type="entry name" value="DAGK"/>
    <property type="match status" value="1"/>
</dbReference>
<dbReference type="InterPro" id="IPR050187">
    <property type="entry name" value="Lipid_Phosphate_FormReg"/>
</dbReference>
<dbReference type="GO" id="GO:0005524">
    <property type="term" value="F:ATP binding"/>
    <property type="evidence" value="ECO:0007669"/>
    <property type="project" value="UniProtKB-KW"/>
</dbReference>
<dbReference type="AlphaFoldDB" id="A0AA49GLS7"/>
<keyword evidence="11" id="KW-1208">Phospholipid metabolism</keyword>
<dbReference type="SMART" id="SM00046">
    <property type="entry name" value="DAGKc"/>
    <property type="match status" value="1"/>
</dbReference>
<dbReference type="GO" id="GO:0005886">
    <property type="term" value="C:plasma membrane"/>
    <property type="evidence" value="ECO:0007669"/>
    <property type="project" value="TreeGrafter"/>
</dbReference>
<reference evidence="13" key="1">
    <citation type="journal article" date="2023" name="Comput. Struct. Biotechnol. J.">
        <title>Discovery of a novel marine Bacteroidetes with a rich repertoire of carbohydrate-active enzymes.</title>
        <authorList>
            <person name="Chen B."/>
            <person name="Liu G."/>
            <person name="Chen Q."/>
            <person name="Wang H."/>
            <person name="Liu L."/>
            <person name="Tang K."/>
        </authorList>
    </citation>
    <scope>NUCLEOTIDE SEQUENCE</scope>
    <source>
        <strain evidence="13">TK19036</strain>
    </source>
</reference>
<keyword evidence="3" id="KW-0808">Transferase</keyword>
<evidence type="ECO:0000256" key="1">
    <source>
        <dbReference type="ARBA" id="ARBA00001946"/>
    </source>
</evidence>
<dbReference type="PANTHER" id="PTHR12358">
    <property type="entry name" value="SPHINGOSINE KINASE"/>
    <property type="match status" value="1"/>
</dbReference>
<dbReference type="InterPro" id="IPR016064">
    <property type="entry name" value="NAD/diacylglycerol_kinase_sf"/>
</dbReference>
<comment type="cofactor">
    <cofactor evidence="1">
        <name>Mg(2+)</name>
        <dbReference type="ChEBI" id="CHEBI:18420"/>
    </cofactor>
</comment>
<proteinExistence type="predicted"/>
<dbReference type="PANTHER" id="PTHR12358:SF106">
    <property type="entry name" value="LIPID KINASE YEGS"/>
    <property type="match status" value="1"/>
</dbReference>
<evidence type="ECO:0000313" key="13">
    <source>
        <dbReference type="EMBL" id="WKN36096.1"/>
    </source>
</evidence>
<dbReference type="InterPro" id="IPR001206">
    <property type="entry name" value="Diacylglycerol_kinase_cat_dom"/>
</dbReference>
<evidence type="ECO:0000256" key="7">
    <source>
        <dbReference type="ARBA" id="ARBA00022840"/>
    </source>
</evidence>
<sequence length="295" mass="32968">MSVKKKCVFVVNPISGLGRQKDLPDLIKLHLDTTKFEYEVVVTEYPGHATEIGEHYRSQADCLIAVGGDGTINETASALLGSDTALGIIPLGSGNGFARHLNISTNPVRAIKQLNESTVAPLDVGFMNDQPFFNVSGTGFDALISKKFADQARRGYATYIRCIWEELTSYQPRTYRYQLNDKSVEGDFFLVAFANTEQYGNNAIIAPQAQTNDGLLDVVFIRPFPTAYIVTFMLLVFTRQIHLSPYVEIHQTDKFVLKQLNDPLVHIDGEYVDMKDHTLNLSLRPNNLNVLRPSH</sequence>
<keyword evidence="8" id="KW-0460">Magnesium</keyword>
<evidence type="ECO:0000256" key="3">
    <source>
        <dbReference type="ARBA" id="ARBA00022679"/>
    </source>
</evidence>
<keyword evidence="6 13" id="KW-0418">Kinase</keyword>
<organism evidence="13">
    <name type="scientific">Roseihalotalea indica</name>
    <dbReference type="NCBI Taxonomy" id="2867963"/>
    <lineage>
        <taxon>Bacteria</taxon>
        <taxon>Pseudomonadati</taxon>
        <taxon>Bacteroidota</taxon>
        <taxon>Cytophagia</taxon>
        <taxon>Cytophagales</taxon>
        <taxon>Catalimonadaceae</taxon>
        <taxon>Roseihalotalea</taxon>
    </lineage>
</organism>
<dbReference type="SUPFAM" id="SSF111331">
    <property type="entry name" value="NAD kinase/diacylglycerol kinase-like"/>
    <property type="match status" value="1"/>
</dbReference>
<dbReference type="Pfam" id="PF19279">
    <property type="entry name" value="YegS_C"/>
    <property type="match status" value="1"/>
</dbReference>
<dbReference type="GO" id="GO:0016301">
    <property type="term" value="F:kinase activity"/>
    <property type="evidence" value="ECO:0007669"/>
    <property type="project" value="UniProtKB-KW"/>
</dbReference>
<dbReference type="GO" id="GO:0046872">
    <property type="term" value="F:metal ion binding"/>
    <property type="evidence" value="ECO:0007669"/>
    <property type="project" value="UniProtKB-KW"/>
</dbReference>
<dbReference type="InterPro" id="IPR017438">
    <property type="entry name" value="ATP-NAD_kinase_N"/>
</dbReference>
<evidence type="ECO:0000259" key="12">
    <source>
        <dbReference type="PROSITE" id="PS50146"/>
    </source>
</evidence>
<keyword evidence="2" id="KW-0444">Lipid biosynthesis</keyword>
<keyword evidence="4" id="KW-0479">Metal-binding</keyword>
<dbReference type="InterPro" id="IPR005218">
    <property type="entry name" value="Diacylglycerol/lipid_kinase"/>
</dbReference>
<reference evidence="13" key="2">
    <citation type="journal article" date="2024" name="Antonie Van Leeuwenhoek">
        <title>Roseihalotalea indica gen. nov., sp. nov., a halophilic Bacteroidetes from mesopelagic Southwest Indian Ocean with higher carbohydrate metabolic potential.</title>
        <authorList>
            <person name="Chen B."/>
            <person name="Zhang M."/>
            <person name="Lin D."/>
            <person name="Ye J."/>
            <person name="Tang K."/>
        </authorList>
    </citation>
    <scope>NUCLEOTIDE SEQUENCE</scope>
    <source>
        <strain evidence="13">TK19036</strain>
    </source>
</reference>
<evidence type="ECO:0000256" key="5">
    <source>
        <dbReference type="ARBA" id="ARBA00022741"/>
    </source>
</evidence>
<evidence type="ECO:0000256" key="8">
    <source>
        <dbReference type="ARBA" id="ARBA00022842"/>
    </source>
</evidence>
<dbReference type="Gene3D" id="2.60.200.40">
    <property type="match status" value="1"/>
</dbReference>
<feature type="domain" description="DAGKc" evidence="12">
    <location>
        <begin position="2"/>
        <end position="131"/>
    </location>
</feature>